<gene>
    <name evidence="2" type="ORF">BECKSD772E_GA0070983_111416</name>
    <name evidence="1" type="ORF">BECKSD772F_GA0070984_112816</name>
</gene>
<dbReference type="AlphaFoldDB" id="A0A450YML7"/>
<proteinExistence type="predicted"/>
<sequence>MQSVQISDDLAFLLTLMMRDCITPNHEDLEAKRGGHRSHKLLVAMAPFTNVTSGANSYPKLLPQSANHKKAGFRVTGDQVYLAPSHPPLRICFTNLQLPPFMGGRGRCAPNTDFLSS</sequence>
<dbReference type="EMBL" id="CAADFR010000128">
    <property type="protein sequence ID" value="VFK42775.1"/>
    <property type="molecule type" value="Genomic_DNA"/>
</dbReference>
<organism evidence="1">
    <name type="scientific">Candidatus Kentrum sp. SD</name>
    <dbReference type="NCBI Taxonomy" id="2126332"/>
    <lineage>
        <taxon>Bacteria</taxon>
        <taxon>Pseudomonadati</taxon>
        <taxon>Pseudomonadota</taxon>
        <taxon>Gammaproteobacteria</taxon>
        <taxon>Candidatus Kentrum</taxon>
    </lineage>
</organism>
<accession>A0A450YML7</accession>
<protein>
    <submittedName>
        <fullName evidence="1">Uncharacterized protein</fullName>
    </submittedName>
</protein>
<name>A0A450YML7_9GAMM</name>
<reference evidence="1" key="1">
    <citation type="submission" date="2019-02" db="EMBL/GenBank/DDBJ databases">
        <authorList>
            <person name="Gruber-Vodicka R. H."/>
            <person name="Seah K. B. B."/>
        </authorList>
    </citation>
    <scope>NUCLEOTIDE SEQUENCE</scope>
    <source>
        <strain evidence="2">BECK_S1320</strain>
        <strain evidence="1">BECK_S1321</strain>
    </source>
</reference>
<evidence type="ECO:0000313" key="1">
    <source>
        <dbReference type="EMBL" id="VFK42775.1"/>
    </source>
</evidence>
<evidence type="ECO:0000313" key="2">
    <source>
        <dbReference type="EMBL" id="VFK48131.1"/>
    </source>
</evidence>
<dbReference type="EMBL" id="CAADFU010000114">
    <property type="protein sequence ID" value="VFK48131.1"/>
    <property type="molecule type" value="Genomic_DNA"/>
</dbReference>